<proteinExistence type="predicted"/>
<name>A0A069E286_9PROT</name>
<dbReference type="PANTHER" id="PTHR35790">
    <property type="entry name" value="HTH-TYPE TRANSCRIPTIONAL REGULATOR PCHR"/>
    <property type="match status" value="1"/>
</dbReference>
<evidence type="ECO:0000259" key="4">
    <source>
        <dbReference type="PROSITE" id="PS50995"/>
    </source>
</evidence>
<keyword evidence="6" id="KW-1185">Reference proteome</keyword>
<dbReference type="STRING" id="1280949.HAD_00660"/>
<dbReference type="InterPro" id="IPR052067">
    <property type="entry name" value="Metal_resp_HTH_trans_reg"/>
</dbReference>
<gene>
    <name evidence="5" type="ORF">HAD_00660</name>
</gene>
<dbReference type="EMBL" id="ARYH01000001">
    <property type="protein sequence ID" value="KCZ84145.1"/>
    <property type="molecule type" value="Genomic_DNA"/>
</dbReference>
<accession>A0A069E286</accession>
<dbReference type="SMART" id="SM00347">
    <property type="entry name" value="HTH_MARR"/>
    <property type="match status" value="1"/>
</dbReference>
<evidence type="ECO:0000313" key="6">
    <source>
        <dbReference type="Proteomes" id="UP000027446"/>
    </source>
</evidence>
<protein>
    <submittedName>
        <fullName evidence="5">MarR family transcriptional regulator</fullName>
    </submittedName>
</protein>
<dbReference type="PATRIC" id="fig|1280949.3.peg.135"/>
<evidence type="ECO:0000256" key="3">
    <source>
        <dbReference type="ARBA" id="ARBA00023163"/>
    </source>
</evidence>
<dbReference type="PANTHER" id="PTHR35790:SF4">
    <property type="entry name" value="HTH-TYPE TRANSCRIPTIONAL REGULATOR PCHR"/>
    <property type="match status" value="1"/>
</dbReference>
<dbReference type="InterPro" id="IPR036388">
    <property type="entry name" value="WH-like_DNA-bd_sf"/>
</dbReference>
<dbReference type="Gene3D" id="1.10.10.10">
    <property type="entry name" value="Winged helix-like DNA-binding domain superfamily/Winged helix DNA-binding domain"/>
    <property type="match status" value="1"/>
</dbReference>
<dbReference type="PROSITE" id="PS50995">
    <property type="entry name" value="HTH_MARR_2"/>
    <property type="match status" value="1"/>
</dbReference>
<reference evidence="5 6" key="1">
    <citation type="journal article" date="2014" name="Antonie Van Leeuwenhoek">
        <title>Hyphomonas beringensis sp. nov. and Hyphomonas chukchiensis sp. nov., isolated from surface seawater of the Bering Sea and Chukchi Sea.</title>
        <authorList>
            <person name="Li C."/>
            <person name="Lai Q."/>
            <person name="Li G."/>
            <person name="Dong C."/>
            <person name="Wang J."/>
            <person name="Liao Y."/>
            <person name="Shao Z."/>
        </authorList>
    </citation>
    <scope>NUCLEOTIDE SEQUENCE [LARGE SCALE GENOMIC DNA]</scope>
    <source>
        <strain evidence="5 6">MHS-3</strain>
    </source>
</reference>
<sequence>MNGPAMPESSRIPQLRLREFLPYRLSVLSNTISRRIAELYDREFGLTIWQWRVMAVTGDTPGISATEIGQRTAMDKVAVSRAVAGLIEVGYLERKSSEEDARRSMLFLTSAGKSVYDDIVPMAISEEQALESVLTPEERRELTRLMEKLAQSASPGRPLW</sequence>
<feature type="domain" description="HTH marR-type" evidence="4">
    <location>
        <begin position="18"/>
        <end position="151"/>
    </location>
</feature>
<comment type="caution">
    <text evidence="5">The sequence shown here is derived from an EMBL/GenBank/DDBJ whole genome shotgun (WGS) entry which is preliminary data.</text>
</comment>
<keyword evidence="2" id="KW-0238">DNA-binding</keyword>
<dbReference type="SUPFAM" id="SSF46785">
    <property type="entry name" value="Winged helix' DNA-binding domain"/>
    <property type="match status" value="1"/>
</dbReference>
<dbReference type="InterPro" id="IPR036390">
    <property type="entry name" value="WH_DNA-bd_sf"/>
</dbReference>
<keyword evidence="1" id="KW-0805">Transcription regulation</keyword>
<dbReference type="Pfam" id="PF12802">
    <property type="entry name" value="MarR_2"/>
    <property type="match status" value="1"/>
</dbReference>
<dbReference type="InterPro" id="IPR000835">
    <property type="entry name" value="HTH_MarR-typ"/>
</dbReference>
<dbReference type="AlphaFoldDB" id="A0A069E286"/>
<dbReference type="GO" id="GO:0003677">
    <property type="term" value="F:DNA binding"/>
    <property type="evidence" value="ECO:0007669"/>
    <property type="project" value="UniProtKB-KW"/>
</dbReference>
<organism evidence="5 6">
    <name type="scientific">Hyphomonas adhaerens MHS-3</name>
    <dbReference type="NCBI Taxonomy" id="1280949"/>
    <lineage>
        <taxon>Bacteria</taxon>
        <taxon>Pseudomonadati</taxon>
        <taxon>Pseudomonadota</taxon>
        <taxon>Alphaproteobacteria</taxon>
        <taxon>Hyphomonadales</taxon>
        <taxon>Hyphomonadaceae</taxon>
        <taxon>Hyphomonas</taxon>
    </lineage>
</organism>
<dbReference type="Proteomes" id="UP000027446">
    <property type="component" value="Unassembled WGS sequence"/>
</dbReference>
<dbReference type="GO" id="GO:0003700">
    <property type="term" value="F:DNA-binding transcription factor activity"/>
    <property type="evidence" value="ECO:0007669"/>
    <property type="project" value="InterPro"/>
</dbReference>
<evidence type="ECO:0000313" key="5">
    <source>
        <dbReference type="EMBL" id="KCZ84145.1"/>
    </source>
</evidence>
<dbReference type="eggNOG" id="COG1846">
    <property type="taxonomic scope" value="Bacteria"/>
</dbReference>
<dbReference type="PRINTS" id="PR00598">
    <property type="entry name" value="HTHMARR"/>
</dbReference>
<evidence type="ECO:0000256" key="2">
    <source>
        <dbReference type="ARBA" id="ARBA00023125"/>
    </source>
</evidence>
<evidence type="ECO:0000256" key="1">
    <source>
        <dbReference type="ARBA" id="ARBA00023015"/>
    </source>
</evidence>
<keyword evidence="3" id="KW-0804">Transcription</keyword>